<proteinExistence type="predicted"/>
<accession>A0ABY4GA00</accession>
<dbReference type="InterPro" id="IPR012334">
    <property type="entry name" value="Pectin_lyas_fold"/>
</dbReference>
<evidence type="ECO:0000313" key="3">
    <source>
        <dbReference type="Proteomes" id="UP000830401"/>
    </source>
</evidence>
<keyword evidence="3" id="KW-1185">Reference proteome</keyword>
<feature type="region of interest" description="Disordered" evidence="1">
    <location>
        <begin position="125"/>
        <end position="145"/>
    </location>
</feature>
<gene>
    <name evidence="2" type="ORF">MUN86_07630</name>
</gene>
<dbReference type="RefSeq" id="WP_245123711.1">
    <property type="nucleotide sequence ID" value="NZ_CP095061.1"/>
</dbReference>
<evidence type="ECO:0008006" key="4">
    <source>
        <dbReference type="Google" id="ProtNLM"/>
    </source>
</evidence>
<dbReference type="InterPro" id="IPR011050">
    <property type="entry name" value="Pectin_lyase_fold/virulence"/>
</dbReference>
<evidence type="ECO:0000313" key="2">
    <source>
        <dbReference type="EMBL" id="UOQ67723.1"/>
    </source>
</evidence>
<dbReference type="SUPFAM" id="SSF51126">
    <property type="entry name" value="Pectin lyase-like"/>
    <property type="match status" value="1"/>
</dbReference>
<dbReference type="Gene3D" id="2.160.20.10">
    <property type="entry name" value="Single-stranded right-handed beta-helix, Pectin lyase-like"/>
    <property type="match status" value="1"/>
</dbReference>
<dbReference type="EMBL" id="CP095061">
    <property type="protein sequence ID" value="UOQ67723.1"/>
    <property type="molecule type" value="Genomic_DNA"/>
</dbReference>
<protein>
    <recommendedName>
        <fullName evidence="4">Glycoside hydrolase family 28 protein</fullName>
    </recommendedName>
</protein>
<organism evidence="2 3">
    <name type="scientific">Hymenobacter volaticus</name>
    <dbReference type="NCBI Taxonomy" id="2932254"/>
    <lineage>
        <taxon>Bacteria</taxon>
        <taxon>Pseudomonadati</taxon>
        <taxon>Bacteroidota</taxon>
        <taxon>Cytophagia</taxon>
        <taxon>Cytophagales</taxon>
        <taxon>Hymenobacteraceae</taxon>
        <taxon>Hymenobacter</taxon>
    </lineage>
</organism>
<sequence>MDVTGRIKFGTESNGGFKNITISNCVFEFCRGLALETVDGGILEDVTITNITMRDIVNSPFFLRLGARMRGPEGTPVGVLRRVKISNVVVYNADVKYGSIISGIPGHDIEDVTLDNIRIEFQGGGTKEQAAINPPEGEKNYPDPGHMGDMPSYGFFIRHVKGIEMRNIDIRYQKDDQRPPFVLVDVKDINLRSINAQHLPSVPAFTLQTVSNLSIKDSEVLPDKRVKQMVKGKL</sequence>
<dbReference type="Proteomes" id="UP000830401">
    <property type="component" value="Chromosome"/>
</dbReference>
<reference evidence="2" key="1">
    <citation type="submission" date="2022-04" db="EMBL/GenBank/DDBJ databases">
        <title>Hymenobacter sp. isolated from the air.</title>
        <authorList>
            <person name="Won M."/>
            <person name="Lee C.-M."/>
            <person name="Woen H.-Y."/>
            <person name="Kwon S.-W."/>
        </authorList>
    </citation>
    <scope>NUCLEOTIDE SEQUENCE</scope>
    <source>
        <strain evidence="2">5420S-77</strain>
    </source>
</reference>
<evidence type="ECO:0000256" key="1">
    <source>
        <dbReference type="SAM" id="MobiDB-lite"/>
    </source>
</evidence>
<name>A0ABY4GA00_9BACT</name>